<reference evidence="2 3" key="2">
    <citation type="submission" date="2024-07" db="EMBL/GenBank/DDBJ databases">
        <authorList>
            <person name="Akdeniz Z."/>
        </authorList>
    </citation>
    <scope>NUCLEOTIDE SEQUENCE [LARGE SCALE GENOMIC DNA]</scope>
</reference>
<keyword evidence="3" id="KW-1185">Reference proteome</keyword>
<organism evidence="1">
    <name type="scientific">Hexamita inflata</name>
    <dbReference type="NCBI Taxonomy" id="28002"/>
    <lineage>
        <taxon>Eukaryota</taxon>
        <taxon>Metamonada</taxon>
        <taxon>Diplomonadida</taxon>
        <taxon>Hexamitidae</taxon>
        <taxon>Hexamitinae</taxon>
        <taxon>Hexamita</taxon>
    </lineage>
</organism>
<name>A0AA86TDV3_9EUKA</name>
<accession>A0AA86TDV3</accession>
<dbReference type="EMBL" id="CATOUU010000085">
    <property type="protein sequence ID" value="CAI9915954.1"/>
    <property type="molecule type" value="Genomic_DNA"/>
</dbReference>
<dbReference type="EMBL" id="CAXDID020000487">
    <property type="protein sequence ID" value="CAL6096608.1"/>
    <property type="molecule type" value="Genomic_DNA"/>
</dbReference>
<evidence type="ECO:0000313" key="1">
    <source>
        <dbReference type="EMBL" id="CAI9915954.1"/>
    </source>
</evidence>
<evidence type="ECO:0000313" key="2">
    <source>
        <dbReference type="EMBL" id="CAL6096608.1"/>
    </source>
</evidence>
<protein>
    <submittedName>
        <fullName evidence="2">Hypothetical_protein</fullName>
    </submittedName>
</protein>
<evidence type="ECO:0000313" key="3">
    <source>
        <dbReference type="Proteomes" id="UP001642409"/>
    </source>
</evidence>
<reference evidence="1" key="1">
    <citation type="submission" date="2023-06" db="EMBL/GenBank/DDBJ databases">
        <authorList>
            <person name="Kurt Z."/>
        </authorList>
    </citation>
    <scope>NUCLEOTIDE SEQUENCE</scope>
</reference>
<dbReference type="AlphaFoldDB" id="A0AA86TDV3"/>
<proteinExistence type="predicted"/>
<comment type="caution">
    <text evidence="1">The sequence shown here is derived from an EMBL/GenBank/DDBJ whole genome shotgun (WGS) entry which is preliminary data.</text>
</comment>
<gene>
    <name evidence="1" type="ORF">HINF_LOCUS3599</name>
    <name evidence="2" type="ORF">HINF_LOCUS68510</name>
</gene>
<sequence length="115" mass="13151">MNNLQLEIIYWNLSSALEVAKYFNIQLLTQQTRKSNSTSHNCISKADNQLKCLDIVENVVFGLNTENQIVRIKLSDYTIQTSKKKLPNTTIALAVKVKTAFWLGYDGVYGFERCE</sequence>
<dbReference type="Proteomes" id="UP001642409">
    <property type="component" value="Unassembled WGS sequence"/>
</dbReference>